<evidence type="ECO:0000259" key="7">
    <source>
        <dbReference type="Pfam" id="PF00892"/>
    </source>
</evidence>
<dbReference type="Proteomes" id="UP000509513">
    <property type="component" value="Chromosome"/>
</dbReference>
<feature type="transmembrane region" description="Helical" evidence="6">
    <location>
        <begin position="215"/>
        <end position="234"/>
    </location>
</feature>
<protein>
    <submittedName>
        <fullName evidence="8">Outer membrane porin, OprD family</fullName>
    </submittedName>
</protein>
<feature type="transmembrane region" description="Helical" evidence="6">
    <location>
        <begin position="122"/>
        <end position="142"/>
    </location>
</feature>
<feature type="transmembrane region" description="Helical" evidence="6">
    <location>
        <begin position="67"/>
        <end position="86"/>
    </location>
</feature>
<dbReference type="KEGG" id="acib:ACBT_0253"/>
<feature type="transmembrane region" description="Helical" evidence="6">
    <location>
        <begin position="271"/>
        <end position="290"/>
    </location>
</feature>
<dbReference type="SUPFAM" id="SSF103481">
    <property type="entry name" value="Multidrug resistance efflux transporter EmrE"/>
    <property type="match status" value="2"/>
</dbReference>
<evidence type="ECO:0000256" key="5">
    <source>
        <dbReference type="ARBA" id="ARBA00023136"/>
    </source>
</evidence>
<reference evidence="8 9" key="1">
    <citation type="submission" date="2020-05" db="EMBL/GenBank/DDBJ databases">
        <title>Complete genome sequencing of Campylobacter and Arcobacter type strains.</title>
        <authorList>
            <person name="Miller W.G."/>
            <person name="Yee E."/>
        </authorList>
    </citation>
    <scope>NUCLEOTIDE SEQUENCE [LARGE SCALE GENOMIC DNA]</scope>
    <source>
        <strain evidence="8 9">LMG 21996</strain>
    </source>
</reference>
<gene>
    <name evidence="8" type="ORF">ACBT_0253</name>
</gene>
<feature type="transmembrane region" description="Helical" evidence="6">
    <location>
        <begin position="154"/>
        <end position="170"/>
    </location>
</feature>
<evidence type="ECO:0000313" key="9">
    <source>
        <dbReference type="Proteomes" id="UP000509513"/>
    </source>
</evidence>
<dbReference type="InterPro" id="IPR050638">
    <property type="entry name" value="AA-Vitamin_Transporters"/>
</dbReference>
<feature type="transmembrane region" description="Helical" evidence="6">
    <location>
        <begin position="92"/>
        <end position="113"/>
    </location>
</feature>
<feature type="domain" description="EamA" evidence="7">
    <location>
        <begin position="151"/>
        <end position="288"/>
    </location>
</feature>
<feature type="domain" description="EamA" evidence="7">
    <location>
        <begin position="2"/>
        <end position="136"/>
    </location>
</feature>
<organism evidence="8 9">
    <name type="scientific">Aliarcobacter cibarius</name>
    <dbReference type="NCBI Taxonomy" id="255507"/>
    <lineage>
        <taxon>Bacteria</taxon>
        <taxon>Pseudomonadati</taxon>
        <taxon>Campylobacterota</taxon>
        <taxon>Epsilonproteobacteria</taxon>
        <taxon>Campylobacterales</taxon>
        <taxon>Arcobacteraceae</taxon>
        <taxon>Aliarcobacter</taxon>
    </lineage>
</organism>
<accession>A0A7L5JM11</accession>
<feature type="transmembrane region" description="Helical" evidence="6">
    <location>
        <begin position="182"/>
        <end position="203"/>
    </location>
</feature>
<proteinExistence type="predicted"/>
<keyword evidence="3 6" id="KW-0812">Transmembrane</keyword>
<dbReference type="InterPro" id="IPR037185">
    <property type="entry name" value="EmrE-like"/>
</dbReference>
<evidence type="ECO:0000256" key="2">
    <source>
        <dbReference type="ARBA" id="ARBA00022475"/>
    </source>
</evidence>
<sequence>MKYYILLLLGVAFWSGNYVLGRFISSDIEPLQLAFYRWIIVCLILSPILILKYKKLYLAFKNSPKMLISQSVLGITAFNTFLYYGVQTTTATNALLINSSTPMIIVLISFLILNTSISKTQLLGIILSTIGVLFLVLKGDFVNILEFKTTSGDLWIILAGFVWALYTVLLKFKTDDLRPFEFFTLTTFIGTTILSIPFFIFSSDFSLSFIEKSEVLYSLLYIVIFPSILSFYFWNISTLKLTANITGQFTHFMPIFGAIFAYFLLGERLETYHLIGFSLIILGIYISVLFKKLKS</sequence>
<dbReference type="RefSeq" id="WP_024774206.1">
    <property type="nucleotide sequence ID" value="NZ_CP054051.1"/>
</dbReference>
<name>A0A7L5JM11_9BACT</name>
<keyword evidence="2" id="KW-1003">Cell membrane</keyword>
<comment type="subcellular location">
    <subcellularLocation>
        <location evidence="1">Cell membrane</location>
        <topology evidence="1">Multi-pass membrane protein</topology>
    </subcellularLocation>
</comment>
<dbReference type="GO" id="GO:0005886">
    <property type="term" value="C:plasma membrane"/>
    <property type="evidence" value="ECO:0007669"/>
    <property type="project" value="UniProtKB-SubCell"/>
</dbReference>
<keyword evidence="5 6" id="KW-0472">Membrane</keyword>
<dbReference type="InterPro" id="IPR000620">
    <property type="entry name" value="EamA_dom"/>
</dbReference>
<dbReference type="PANTHER" id="PTHR32322:SF18">
    <property type="entry name" value="S-ADENOSYLMETHIONINE_S-ADENOSYLHOMOCYSTEINE TRANSPORTER"/>
    <property type="match status" value="1"/>
</dbReference>
<evidence type="ECO:0000256" key="6">
    <source>
        <dbReference type="SAM" id="Phobius"/>
    </source>
</evidence>
<dbReference type="EMBL" id="CP054051">
    <property type="protein sequence ID" value="QKJ26234.1"/>
    <property type="molecule type" value="Genomic_DNA"/>
</dbReference>
<evidence type="ECO:0000256" key="4">
    <source>
        <dbReference type="ARBA" id="ARBA00022989"/>
    </source>
</evidence>
<feature type="transmembrane region" description="Helical" evidence="6">
    <location>
        <begin position="31"/>
        <end position="51"/>
    </location>
</feature>
<evidence type="ECO:0000256" key="1">
    <source>
        <dbReference type="ARBA" id="ARBA00004651"/>
    </source>
</evidence>
<keyword evidence="4 6" id="KW-1133">Transmembrane helix</keyword>
<dbReference type="PANTHER" id="PTHR32322">
    <property type="entry name" value="INNER MEMBRANE TRANSPORTER"/>
    <property type="match status" value="1"/>
</dbReference>
<dbReference type="AlphaFoldDB" id="A0A7L5JM11"/>
<evidence type="ECO:0000256" key="3">
    <source>
        <dbReference type="ARBA" id="ARBA00022692"/>
    </source>
</evidence>
<dbReference type="Pfam" id="PF00892">
    <property type="entry name" value="EamA"/>
    <property type="match status" value="2"/>
</dbReference>
<evidence type="ECO:0000313" key="8">
    <source>
        <dbReference type="EMBL" id="QKJ26234.1"/>
    </source>
</evidence>
<feature type="transmembrane region" description="Helical" evidence="6">
    <location>
        <begin position="246"/>
        <end position="265"/>
    </location>
</feature>